<sequence>MSEKTAYQQLQPEERLTIASLHLMIARFVHPGTRSRLGCRFSADNMQRQG</sequence>
<dbReference type="EMBL" id="MTHB01000109">
    <property type="protein sequence ID" value="OXC77376.1"/>
    <property type="molecule type" value="Genomic_DNA"/>
</dbReference>
<gene>
    <name evidence="1" type="ORF">BSU04_17730</name>
</gene>
<name>A0A226X1N6_CABSO</name>
<proteinExistence type="predicted"/>
<reference evidence="2" key="1">
    <citation type="submission" date="2017-01" db="EMBL/GenBank/DDBJ databases">
        <title>Genome Analysis of Deinococcus marmoris KOPRI26562.</title>
        <authorList>
            <person name="Kim J.H."/>
            <person name="Oh H.-M."/>
        </authorList>
    </citation>
    <scope>NUCLEOTIDE SEQUENCE [LARGE SCALE GENOMIC DNA]</scope>
    <source>
        <strain evidence="2">PAMC 26633</strain>
    </source>
</reference>
<evidence type="ECO:0000313" key="1">
    <source>
        <dbReference type="EMBL" id="OXC77376.1"/>
    </source>
</evidence>
<dbReference type="Proteomes" id="UP000214720">
    <property type="component" value="Unassembled WGS sequence"/>
</dbReference>
<accession>A0A226X1N6</accession>
<protein>
    <submittedName>
        <fullName evidence="1">Uncharacterized protein</fullName>
    </submittedName>
</protein>
<organism evidence="1 2">
    <name type="scientific">Caballeronia sordidicola</name>
    <name type="common">Burkholderia sordidicola</name>
    <dbReference type="NCBI Taxonomy" id="196367"/>
    <lineage>
        <taxon>Bacteria</taxon>
        <taxon>Pseudomonadati</taxon>
        <taxon>Pseudomonadota</taxon>
        <taxon>Betaproteobacteria</taxon>
        <taxon>Burkholderiales</taxon>
        <taxon>Burkholderiaceae</taxon>
        <taxon>Caballeronia</taxon>
    </lineage>
</organism>
<comment type="caution">
    <text evidence="1">The sequence shown here is derived from an EMBL/GenBank/DDBJ whole genome shotgun (WGS) entry which is preliminary data.</text>
</comment>
<dbReference type="AlphaFoldDB" id="A0A226X1N6"/>
<evidence type="ECO:0000313" key="2">
    <source>
        <dbReference type="Proteomes" id="UP000214720"/>
    </source>
</evidence>